<reference evidence="2" key="1">
    <citation type="journal article" date="2019" name="bioRxiv">
        <title>The Genome of the Zebra Mussel, Dreissena polymorpha: A Resource for Invasive Species Research.</title>
        <authorList>
            <person name="McCartney M.A."/>
            <person name="Auch B."/>
            <person name="Kono T."/>
            <person name="Mallez S."/>
            <person name="Zhang Y."/>
            <person name="Obille A."/>
            <person name="Becker A."/>
            <person name="Abrahante J.E."/>
            <person name="Garbe J."/>
            <person name="Badalamenti J.P."/>
            <person name="Herman A."/>
            <person name="Mangelson H."/>
            <person name="Liachko I."/>
            <person name="Sullivan S."/>
            <person name="Sone E.D."/>
            <person name="Koren S."/>
            <person name="Silverstein K.A.T."/>
            <person name="Beckman K.B."/>
            <person name="Gohl D.M."/>
        </authorList>
    </citation>
    <scope>NUCLEOTIDE SEQUENCE</scope>
    <source>
        <strain evidence="2">Duluth1</strain>
        <tissue evidence="2">Whole animal</tissue>
    </source>
</reference>
<dbReference type="Proteomes" id="UP000828390">
    <property type="component" value="Unassembled WGS sequence"/>
</dbReference>
<feature type="compositionally biased region" description="Basic residues" evidence="1">
    <location>
        <begin position="29"/>
        <end position="39"/>
    </location>
</feature>
<sequence length="129" mass="14422">MTLVDRCLRWLRSIAVITGVPINDSGVRRTPRSKCHPSRKVNTATDGQTDRRTRGWGYNVFKQNIVGEGDIMWVREAYNVGCDQPTNQQTNQPTNRQGKNNMSPTTIGGLSSDNHLVDGPIDRQTDIPT</sequence>
<reference evidence="2" key="2">
    <citation type="submission" date="2020-11" db="EMBL/GenBank/DDBJ databases">
        <authorList>
            <person name="McCartney M.A."/>
            <person name="Auch B."/>
            <person name="Kono T."/>
            <person name="Mallez S."/>
            <person name="Becker A."/>
            <person name="Gohl D.M."/>
            <person name="Silverstein K.A.T."/>
            <person name="Koren S."/>
            <person name="Bechman K.B."/>
            <person name="Herman A."/>
            <person name="Abrahante J.E."/>
            <person name="Garbe J."/>
        </authorList>
    </citation>
    <scope>NUCLEOTIDE SEQUENCE</scope>
    <source>
        <strain evidence="2">Duluth1</strain>
        <tissue evidence="2">Whole animal</tissue>
    </source>
</reference>
<feature type="compositionally biased region" description="Polar residues" evidence="1">
    <location>
        <begin position="96"/>
        <end position="114"/>
    </location>
</feature>
<dbReference type="EMBL" id="JAIWYP010000001">
    <property type="protein sequence ID" value="KAH3894863.1"/>
    <property type="molecule type" value="Genomic_DNA"/>
</dbReference>
<evidence type="ECO:0000313" key="2">
    <source>
        <dbReference type="EMBL" id="KAH3894863.1"/>
    </source>
</evidence>
<feature type="compositionally biased region" description="Basic and acidic residues" evidence="1">
    <location>
        <begin position="120"/>
        <end position="129"/>
    </location>
</feature>
<dbReference type="AlphaFoldDB" id="A0A9D4NHN1"/>
<organism evidence="2 3">
    <name type="scientific">Dreissena polymorpha</name>
    <name type="common">Zebra mussel</name>
    <name type="synonym">Mytilus polymorpha</name>
    <dbReference type="NCBI Taxonomy" id="45954"/>
    <lineage>
        <taxon>Eukaryota</taxon>
        <taxon>Metazoa</taxon>
        <taxon>Spiralia</taxon>
        <taxon>Lophotrochozoa</taxon>
        <taxon>Mollusca</taxon>
        <taxon>Bivalvia</taxon>
        <taxon>Autobranchia</taxon>
        <taxon>Heteroconchia</taxon>
        <taxon>Euheterodonta</taxon>
        <taxon>Imparidentia</taxon>
        <taxon>Neoheterodontei</taxon>
        <taxon>Myida</taxon>
        <taxon>Dreissenoidea</taxon>
        <taxon>Dreissenidae</taxon>
        <taxon>Dreissena</taxon>
    </lineage>
</organism>
<evidence type="ECO:0000256" key="1">
    <source>
        <dbReference type="SAM" id="MobiDB-lite"/>
    </source>
</evidence>
<name>A0A9D4NHN1_DREPO</name>
<feature type="region of interest" description="Disordered" evidence="1">
    <location>
        <begin position="27"/>
        <end position="53"/>
    </location>
</feature>
<comment type="caution">
    <text evidence="2">The sequence shown here is derived from an EMBL/GenBank/DDBJ whole genome shotgun (WGS) entry which is preliminary data.</text>
</comment>
<evidence type="ECO:0000313" key="3">
    <source>
        <dbReference type="Proteomes" id="UP000828390"/>
    </source>
</evidence>
<accession>A0A9D4NHN1</accession>
<keyword evidence="3" id="KW-1185">Reference proteome</keyword>
<feature type="compositionally biased region" description="Low complexity" evidence="1">
    <location>
        <begin position="84"/>
        <end position="95"/>
    </location>
</feature>
<feature type="region of interest" description="Disordered" evidence="1">
    <location>
        <begin position="82"/>
        <end position="129"/>
    </location>
</feature>
<gene>
    <name evidence="2" type="ORF">DPMN_019022</name>
</gene>
<proteinExistence type="predicted"/>
<protein>
    <submittedName>
        <fullName evidence="2">Uncharacterized protein</fullName>
    </submittedName>
</protein>